<proteinExistence type="predicted"/>
<dbReference type="RefSeq" id="WP_125029708.1">
    <property type="nucleotide sequence ID" value="NZ_JAPXVP010000003.1"/>
</dbReference>
<organism evidence="1 2">
    <name type="scientific">Ancylomarina euxinus</name>
    <dbReference type="NCBI Taxonomy" id="2283627"/>
    <lineage>
        <taxon>Bacteria</taxon>
        <taxon>Pseudomonadati</taxon>
        <taxon>Bacteroidota</taxon>
        <taxon>Bacteroidia</taxon>
        <taxon>Marinilabiliales</taxon>
        <taxon>Marinifilaceae</taxon>
        <taxon>Ancylomarina</taxon>
    </lineage>
</organism>
<protein>
    <submittedName>
        <fullName evidence="1">Uncharacterized protein</fullName>
    </submittedName>
</protein>
<sequence>MRELCIPIPIDIGAELAEVEVKIGKTNQKFQYRLESFPWDVDDMDIKDGITVDLLKIYKLKKTIAEYDKDWELIQIYTPAEKAKIIQILFRKKQNI</sequence>
<name>A0A425Y5B5_9BACT</name>
<dbReference type="EMBL" id="QQWG01000003">
    <property type="protein sequence ID" value="RRG23667.1"/>
    <property type="molecule type" value="Genomic_DNA"/>
</dbReference>
<dbReference type="Proteomes" id="UP000285794">
    <property type="component" value="Unassembled WGS sequence"/>
</dbReference>
<gene>
    <name evidence="1" type="ORF">DWB61_04555</name>
</gene>
<reference evidence="1 2" key="1">
    <citation type="submission" date="2018-07" db="EMBL/GenBank/DDBJ databases">
        <title>Draft genome sequence of Ancylomarina sp. M1P.</title>
        <authorList>
            <person name="Yadav S."/>
            <person name="Villanueva L."/>
            <person name="Damste J.S.S."/>
        </authorList>
    </citation>
    <scope>NUCLEOTIDE SEQUENCE [LARGE SCALE GENOMIC DNA]</scope>
    <source>
        <strain evidence="1 2">M1P</strain>
    </source>
</reference>
<keyword evidence="2" id="KW-1185">Reference proteome</keyword>
<dbReference type="OrthoDB" id="961886at2"/>
<dbReference type="AlphaFoldDB" id="A0A425Y5B5"/>
<evidence type="ECO:0000313" key="2">
    <source>
        <dbReference type="Proteomes" id="UP000285794"/>
    </source>
</evidence>
<evidence type="ECO:0000313" key="1">
    <source>
        <dbReference type="EMBL" id="RRG23667.1"/>
    </source>
</evidence>
<accession>A0A425Y5B5</accession>
<comment type="caution">
    <text evidence="1">The sequence shown here is derived from an EMBL/GenBank/DDBJ whole genome shotgun (WGS) entry which is preliminary data.</text>
</comment>